<reference evidence="2 3" key="1">
    <citation type="submission" date="2011-07" db="EMBL/GenBank/DDBJ databases">
        <title>The complete genome of chromosome of Emticicia oligotrophica DSM 17448.</title>
        <authorList>
            <consortium name="US DOE Joint Genome Institute (JGI-PGF)"/>
            <person name="Lucas S."/>
            <person name="Han J."/>
            <person name="Lapidus A."/>
            <person name="Bruce D."/>
            <person name="Goodwin L."/>
            <person name="Pitluck S."/>
            <person name="Peters L."/>
            <person name="Kyrpides N."/>
            <person name="Mavromatis K."/>
            <person name="Ivanova N."/>
            <person name="Ovchinnikova G."/>
            <person name="Teshima H."/>
            <person name="Detter J.C."/>
            <person name="Tapia R."/>
            <person name="Han C."/>
            <person name="Land M."/>
            <person name="Hauser L."/>
            <person name="Markowitz V."/>
            <person name="Cheng J.-F."/>
            <person name="Hugenholtz P."/>
            <person name="Woyke T."/>
            <person name="Wu D."/>
            <person name="Tindall B."/>
            <person name="Pomrenke H."/>
            <person name="Brambilla E."/>
            <person name="Klenk H.-P."/>
            <person name="Eisen J.A."/>
        </authorList>
    </citation>
    <scope>NUCLEOTIDE SEQUENCE [LARGE SCALE GENOMIC DNA]</scope>
    <source>
        <strain evidence="2 3">DSM 17448</strain>
    </source>
</reference>
<sequence length="174" mass="19760">MKTLTIVILIVSSFSLFAQKDSSFYKSNITRKHYYLKPLQKVNGTYYYGERRLSGFNSLEVPFFELNDPIVNYHYKRYKIFNGVGQAISFIPTIYILSTLNKARTRQSGYYSGTYLGMLGVSLVGSITCNIIGKAHIKRAAIRYNQALGQPTSANLQLKPDENSLGLALRFNFK</sequence>
<proteinExistence type="predicted"/>
<keyword evidence="1" id="KW-0732">Signal</keyword>
<evidence type="ECO:0000256" key="1">
    <source>
        <dbReference type="SAM" id="SignalP"/>
    </source>
</evidence>
<dbReference type="Proteomes" id="UP000002875">
    <property type="component" value="Chromosome"/>
</dbReference>
<accession>A0ABM5N3I5</accession>
<name>A0ABM5N3I5_EMTOG</name>
<evidence type="ECO:0000313" key="3">
    <source>
        <dbReference type="Proteomes" id="UP000002875"/>
    </source>
</evidence>
<feature type="chain" id="PRO_5045074770" description="DUF3575 domain-containing protein" evidence="1">
    <location>
        <begin position="19"/>
        <end position="174"/>
    </location>
</feature>
<dbReference type="EMBL" id="CP002961">
    <property type="protein sequence ID" value="AFK04042.1"/>
    <property type="molecule type" value="Genomic_DNA"/>
</dbReference>
<organism evidence="2 3">
    <name type="scientific">Emticicia oligotrophica (strain DSM 17448 / CIP 109782 / MTCC 6937 / GPTSA100-15)</name>
    <dbReference type="NCBI Taxonomy" id="929562"/>
    <lineage>
        <taxon>Bacteria</taxon>
        <taxon>Pseudomonadati</taxon>
        <taxon>Bacteroidota</taxon>
        <taxon>Cytophagia</taxon>
        <taxon>Cytophagales</taxon>
        <taxon>Leadbetterellaceae</taxon>
        <taxon>Emticicia</taxon>
    </lineage>
</organism>
<evidence type="ECO:0008006" key="4">
    <source>
        <dbReference type="Google" id="ProtNLM"/>
    </source>
</evidence>
<evidence type="ECO:0000313" key="2">
    <source>
        <dbReference type="EMBL" id="AFK04042.1"/>
    </source>
</evidence>
<keyword evidence="3" id="KW-1185">Reference proteome</keyword>
<dbReference type="RefSeq" id="WP_015029736.1">
    <property type="nucleotide sequence ID" value="NC_018748.1"/>
</dbReference>
<protein>
    <recommendedName>
        <fullName evidence="4">DUF3575 domain-containing protein</fullName>
    </recommendedName>
</protein>
<feature type="signal peptide" evidence="1">
    <location>
        <begin position="1"/>
        <end position="18"/>
    </location>
</feature>
<gene>
    <name evidence="2" type="ordered locus">Emtol_2909</name>
</gene>